<proteinExistence type="predicted"/>
<gene>
    <name evidence="2" type="ORF">CLV90_0857</name>
</gene>
<dbReference type="AlphaFoldDB" id="A0A4R7K8P7"/>
<accession>A0A4R7K8P7</accession>
<keyword evidence="1" id="KW-0812">Transmembrane</keyword>
<evidence type="ECO:0000313" key="3">
    <source>
        <dbReference type="Proteomes" id="UP000294749"/>
    </source>
</evidence>
<dbReference type="Proteomes" id="UP000294749">
    <property type="component" value="Unassembled WGS sequence"/>
</dbReference>
<evidence type="ECO:0000256" key="1">
    <source>
        <dbReference type="SAM" id="Phobius"/>
    </source>
</evidence>
<name>A0A4R7K8P7_9FLAO</name>
<feature type="transmembrane region" description="Helical" evidence="1">
    <location>
        <begin position="47"/>
        <end position="67"/>
    </location>
</feature>
<feature type="transmembrane region" description="Helical" evidence="1">
    <location>
        <begin position="21"/>
        <end position="41"/>
    </location>
</feature>
<organism evidence="2 3">
    <name type="scientific">Maribacter spongiicola</name>
    <dbReference type="NCBI Taxonomy" id="1206753"/>
    <lineage>
        <taxon>Bacteria</taxon>
        <taxon>Pseudomonadati</taxon>
        <taxon>Bacteroidota</taxon>
        <taxon>Flavobacteriia</taxon>
        <taxon>Flavobacteriales</taxon>
        <taxon>Flavobacteriaceae</taxon>
        <taxon>Maribacter</taxon>
    </lineage>
</organism>
<reference evidence="2 3" key="1">
    <citation type="submission" date="2019-03" db="EMBL/GenBank/DDBJ databases">
        <title>Genomic Encyclopedia of Archaeal and Bacterial Type Strains, Phase II (KMG-II): from individual species to whole genera.</title>
        <authorList>
            <person name="Goeker M."/>
        </authorList>
    </citation>
    <scope>NUCLEOTIDE SEQUENCE [LARGE SCALE GENOMIC DNA]</scope>
    <source>
        <strain evidence="2 3">DSM 25233</strain>
    </source>
</reference>
<dbReference type="EMBL" id="SOAY01000010">
    <property type="protein sequence ID" value="TDT46798.1"/>
    <property type="molecule type" value="Genomic_DNA"/>
</dbReference>
<feature type="transmembrane region" description="Helical" evidence="1">
    <location>
        <begin position="88"/>
        <end position="108"/>
    </location>
</feature>
<evidence type="ECO:0000313" key="2">
    <source>
        <dbReference type="EMBL" id="TDT46798.1"/>
    </source>
</evidence>
<keyword evidence="1" id="KW-1133">Transmembrane helix</keyword>
<keyword evidence="1" id="KW-0472">Membrane</keyword>
<keyword evidence="3" id="KW-1185">Reference proteome</keyword>
<comment type="caution">
    <text evidence="2">The sequence shown here is derived from an EMBL/GenBank/DDBJ whole genome shotgun (WGS) entry which is preliminary data.</text>
</comment>
<protein>
    <submittedName>
        <fullName evidence="2">Uncharacterized protein</fullName>
    </submittedName>
</protein>
<sequence>MNLLKINSIDRKWWEIILWWELRRIAYNIIMYFIGLLSFYICFVTIPLVYLVIGLVLNIIYTIGWIVELIGRRNWKFESKLKYPKYAFNGYLVFSVITVFGFSIFLLLR</sequence>